<evidence type="ECO:0000313" key="1">
    <source>
        <dbReference type="EMBL" id="MFF4520591.1"/>
    </source>
</evidence>
<name>A0ABW6UAX6_9ACTN</name>
<keyword evidence="2" id="KW-1185">Reference proteome</keyword>
<reference evidence="1 2" key="1">
    <citation type="submission" date="2024-10" db="EMBL/GenBank/DDBJ databases">
        <title>The Natural Products Discovery Center: Release of the First 8490 Sequenced Strains for Exploring Actinobacteria Biosynthetic Diversity.</title>
        <authorList>
            <person name="Kalkreuter E."/>
            <person name="Kautsar S.A."/>
            <person name="Yang D."/>
            <person name="Bader C.D."/>
            <person name="Teijaro C.N."/>
            <person name="Fluegel L."/>
            <person name="Davis C.M."/>
            <person name="Simpson J.R."/>
            <person name="Lauterbach L."/>
            <person name="Steele A.D."/>
            <person name="Gui C."/>
            <person name="Meng S."/>
            <person name="Li G."/>
            <person name="Viehrig K."/>
            <person name="Ye F."/>
            <person name="Su P."/>
            <person name="Kiefer A.F."/>
            <person name="Nichols A."/>
            <person name="Cepeda A.J."/>
            <person name="Yan W."/>
            <person name="Fan B."/>
            <person name="Jiang Y."/>
            <person name="Adhikari A."/>
            <person name="Zheng C.-J."/>
            <person name="Schuster L."/>
            <person name="Cowan T.M."/>
            <person name="Smanski M.J."/>
            <person name="Chevrette M.G."/>
            <person name="De Carvalho L.P.S."/>
            <person name="Shen B."/>
        </authorList>
    </citation>
    <scope>NUCLEOTIDE SEQUENCE [LARGE SCALE GENOMIC DNA]</scope>
    <source>
        <strain evidence="1 2">NPDC001390</strain>
    </source>
</reference>
<evidence type="ECO:0000313" key="2">
    <source>
        <dbReference type="Proteomes" id="UP001602058"/>
    </source>
</evidence>
<dbReference type="EMBL" id="JBIAWJ010000001">
    <property type="protein sequence ID" value="MFF4520591.1"/>
    <property type="molecule type" value="Genomic_DNA"/>
</dbReference>
<organism evidence="1 2">
    <name type="scientific">Streptomyces bluensis</name>
    <dbReference type="NCBI Taxonomy" id="33897"/>
    <lineage>
        <taxon>Bacteria</taxon>
        <taxon>Bacillati</taxon>
        <taxon>Actinomycetota</taxon>
        <taxon>Actinomycetes</taxon>
        <taxon>Kitasatosporales</taxon>
        <taxon>Streptomycetaceae</taxon>
        <taxon>Streptomyces</taxon>
    </lineage>
</organism>
<sequence length="45" mass="4759">MAGLGAARPWRVDALEQWRHGARNIAVLEAVADHSNDEAGSSEGS</sequence>
<proteinExistence type="predicted"/>
<gene>
    <name evidence="1" type="ORF">ACFY1D_03840</name>
</gene>
<dbReference type="Proteomes" id="UP001602058">
    <property type="component" value="Unassembled WGS sequence"/>
</dbReference>
<accession>A0ABW6UAX6</accession>
<protein>
    <submittedName>
        <fullName evidence="1">Uncharacterized protein</fullName>
    </submittedName>
</protein>
<dbReference type="RefSeq" id="WP_351081586.1">
    <property type="nucleotide sequence ID" value="NZ_JBEOZG010000013.1"/>
</dbReference>
<comment type="caution">
    <text evidence="1">The sequence shown here is derived from an EMBL/GenBank/DDBJ whole genome shotgun (WGS) entry which is preliminary data.</text>
</comment>